<dbReference type="InterPro" id="IPR001314">
    <property type="entry name" value="Peptidase_S1A"/>
</dbReference>
<evidence type="ECO:0000313" key="12">
    <source>
        <dbReference type="EMBL" id="EFX82345.1"/>
    </source>
</evidence>
<dbReference type="eggNOG" id="KOG3627">
    <property type="taxonomic scope" value="Eukaryota"/>
</dbReference>
<dbReference type="GO" id="GO:0005615">
    <property type="term" value="C:extracellular space"/>
    <property type="evidence" value="ECO:0000318"/>
    <property type="project" value="GO_Central"/>
</dbReference>
<dbReference type="EMBL" id="GL732540">
    <property type="protein sequence ID" value="EFX82345.1"/>
    <property type="molecule type" value="Genomic_DNA"/>
</dbReference>
<keyword evidence="3" id="KW-0645">Protease</keyword>
<evidence type="ECO:0000256" key="5">
    <source>
        <dbReference type="ARBA" id="ARBA00022801"/>
    </source>
</evidence>
<accession>E9GEA5</accession>
<dbReference type="PROSITE" id="PS50240">
    <property type="entry name" value="TRYPSIN_DOM"/>
    <property type="match status" value="1"/>
</dbReference>
<dbReference type="KEGG" id="dpx:DAPPUDRAFT_302564"/>
<dbReference type="OrthoDB" id="6345791at2759"/>
<sequence>MAVEKFRSLFLTAFLIAAASGSIAPLKLDTQEVVLNLQPPSFSIKLNLRNDSSLLDLPWTNGKEQEKVPAPTDTTISPIRTSSSRAPSTTPSYWYGDCGVANLMDEATDRIVGGVQAIPNEFPWQAFVKVETNAGNIYYCGGSLIADRWILTSARCVLIPGQTLRYLTIYLGAHDITASYEANRRVYNGYEAYIHPEWNPSTQAGDIALIKLCNIVTYTQYIRPVCLATYNEPSYVNSQVAVAGWGTTSDGSYTLSPVLREVTVPVISNTQCSNYYGSAVVTSKVMCTTGMLSRGPCNGDNGGPLIFRESNGRWKQIGIVSFVSSQGCQSGYPYGYTRLSSYSTWVQNVMSSYSGSPSTTTTPSPSSGSQTFAILSLVISLFLLMQL</sequence>
<dbReference type="STRING" id="6669.E9GEA5"/>
<dbReference type="InterPro" id="IPR051333">
    <property type="entry name" value="CLIP_Serine_Protease"/>
</dbReference>
<dbReference type="PRINTS" id="PR00722">
    <property type="entry name" value="CHYMOTRYPSIN"/>
</dbReference>
<dbReference type="SUPFAM" id="SSF50494">
    <property type="entry name" value="Trypsin-like serine proteases"/>
    <property type="match status" value="1"/>
</dbReference>
<dbReference type="PANTHER" id="PTHR24260:SF145">
    <property type="entry name" value="FI17609P1-RELATED"/>
    <property type="match status" value="1"/>
</dbReference>
<evidence type="ECO:0000256" key="6">
    <source>
        <dbReference type="ARBA" id="ARBA00022825"/>
    </source>
</evidence>
<feature type="domain" description="Peptidase S1" evidence="11">
    <location>
        <begin position="111"/>
        <end position="351"/>
    </location>
</feature>
<evidence type="ECO:0000259" key="11">
    <source>
        <dbReference type="PROSITE" id="PS50240"/>
    </source>
</evidence>
<dbReference type="FunFam" id="2.40.10.10:FF:000146">
    <property type="entry name" value="Serine protease 53"/>
    <property type="match status" value="1"/>
</dbReference>
<keyword evidence="2" id="KW-0964">Secreted</keyword>
<keyword evidence="5" id="KW-0378">Hydrolase</keyword>
<dbReference type="PhylomeDB" id="E9GEA5"/>
<evidence type="ECO:0000313" key="13">
    <source>
        <dbReference type="Proteomes" id="UP000000305"/>
    </source>
</evidence>
<organism evidence="12 13">
    <name type="scientific">Daphnia pulex</name>
    <name type="common">Water flea</name>
    <dbReference type="NCBI Taxonomy" id="6669"/>
    <lineage>
        <taxon>Eukaryota</taxon>
        <taxon>Metazoa</taxon>
        <taxon>Ecdysozoa</taxon>
        <taxon>Arthropoda</taxon>
        <taxon>Crustacea</taxon>
        <taxon>Branchiopoda</taxon>
        <taxon>Diplostraca</taxon>
        <taxon>Cladocera</taxon>
        <taxon>Anomopoda</taxon>
        <taxon>Daphniidae</taxon>
        <taxon>Daphnia</taxon>
    </lineage>
</organism>
<evidence type="ECO:0000256" key="7">
    <source>
        <dbReference type="ARBA" id="ARBA00023145"/>
    </source>
</evidence>
<evidence type="ECO:0000256" key="9">
    <source>
        <dbReference type="SAM" id="MobiDB-lite"/>
    </source>
</evidence>
<keyword evidence="4 10" id="KW-0732">Signal</keyword>
<evidence type="ECO:0000256" key="3">
    <source>
        <dbReference type="ARBA" id="ARBA00022670"/>
    </source>
</evidence>
<dbReference type="InterPro" id="IPR043504">
    <property type="entry name" value="Peptidase_S1_PA_chymotrypsin"/>
</dbReference>
<dbReference type="PANTHER" id="PTHR24260">
    <property type="match status" value="1"/>
</dbReference>
<feature type="region of interest" description="Disordered" evidence="9">
    <location>
        <begin position="63"/>
        <end position="88"/>
    </location>
</feature>
<keyword evidence="7" id="KW-0865">Zymogen</keyword>
<evidence type="ECO:0000256" key="10">
    <source>
        <dbReference type="SAM" id="SignalP"/>
    </source>
</evidence>
<dbReference type="InterPro" id="IPR001254">
    <property type="entry name" value="Trypsin_dom"/>
</dbReference>
<dbReference type="Proteomes" id="UP000000305">
    <property type="component" value="Unassembled WGS sequence"/>
</dbReference>
<reference evidence="12 13" key="1">
    <citation type="journal article" date="2011" name="Science">
        <title>The ecoresponsive genome of Daphnia pulex.</title>
        <authorList>
            <person name="Colbourne J.K."/>
            <person name="Pfrender M.E."/>
            <person name="Gilbert D."/>
            <person name="Thomas W.K."/>
            <person name="Tucker A."/>
            <person name="Oakley T.H."/>
            <person name="Tokishita S."/>
            <person name="Aerts A."/>
            <person name="Arnold G.J."/>
            <person name="Basu M.K."/>
            <person name="Bauer D.J."/>
            <person name="Caceres C.E."/>
            <person name="Carmel L."/>
            <person name="Casola C."/>
            <person name="Choi J.H."/>
            <person name="Detter J.C."/>
            <person name="Dong Q."/>
            <person name="Dusheyko S."/>
            <person name="Eads B.D."/>
            <person name="Frohlich T."/>
            <person name="Geiler-Samerotte K.A."/>
            <person name="Gerlach D."/>
            <person name="Hatcher P."/>
            <person name="Jogdeo S."/>
            <person name="Krijgsveld J."/>
            <person name="Kriventseva E.V."/>
            <person name="Kultz D."/>
            <person name="Laforsch C."/>
            <person name="Lindquist E."/>
            <person name="Lopez J."/>
            <person name="Manak J.R."/>
            <person name="Muller J."/>
            <person name="Pangilinan J."/>
            <person name="Patwardhan R.P."/>
            <person name="Pitluck S."/>
            <person name="Pritham E.J."/>
            <person name="Rechtsteiner A."/>
            <person name="Rho M."/>
            <person name="Rogozin I.B."/>
            <person name="Sakarya O."/>
            <person name="Salamov A."/>
            <person name="Schaack S."/>
            <person name="Shapiro H."/>
            <person name="Shiga Y."/>
            <person name="Skalitzky C."/>
            <person name="Smith Z."/>
            <person name="Souvorov A."/>
            <person name="Sung W."/>
            <person name="Tang Z."/>
            <person name="Tsuchiya D."/>
            <person name="Tu H."/>
            <person name="Vos H."/>
            <person name="Wang M."/>
            <person name="Wolf Y.I."/>
            <person name="Yamagata H."/>
            <person name="Yamada T."/>
            <person name="Ye Y."/>
            <person name="Shaw J.R."/>
            <person name="Andrews J."/>
            <person name="Crease T.J."/>
            <person name="Tang H."/>
            <person name="Lucas S.M."/>
            <person name="Robertson H.M."/>
            <person name="Bork P."/>
            <person name="Koonin E.V."/>
            <person name="Zdobnov E.M."/>
            <person name="Grigoriev I.V."/>
            <person name="Lynch M."/>
            <person name="Boore J.L."/>
        </authorList>
    </citation>
    <scope>NUCLEOTIDE SEQUENCE [LARGE SCALE GENOMIC DNA]</scope>
</reference>
<dbReference type="AlphaFoldDB" id="E9GEA5"/>
<keyword evidence="13" id="KW-1185">Reference proteome</keyword>
<feature type="signal peptide" evidence="10">
    <location>
        <begin position="1"/>
        <end position="21"/>
    </location>
</feature>
<dbReference type="SMART" id="SM00020">
    <property type="entry name" value="Tryp_SPc"/>
    <property type="match status" value="1"/>
</dbReference>
<feature type="chain" id="PRO_5003240905" evidence="10">
    <location>
        <begin position="22"/>
        <end position="387"/>
    </location>
</feature>
<dbReference type="InterPro" id="IPR009003">
    <property type="entry name" value="Peptidase_S1_PA"/>
</dbReference>
<protein>
    <submittedName>
        <fullName evidence="12">Putative chymotrypsin-1 protein</fullName>
    </submittedName>
</protein>
<proteinExistence type="predicted"/>
<dbReference type="GO" id="GO:0045087">
    <property type="term" value="P:innate immune response"/>
    <property type="evidence" value="ECO:0000318"/>
    <property type="project" value="GO_Central"/>
</dbReference>
<evidence type="ECO:0000256" key="8">
    <source>
        <dbReference type="ARBA" id="ARBA00023157"/>
    </source>
</evidence>
<dbReference type="GO" id="GO:0004252">
    <property type="term" value="F:serine-type endopeptidase activity"/>
    <property type="evidence" value="ECO:0007669"/>
    <property type="project" value="InterPro"/>
</dbReference>
<dbReference type="InParanoid" id="E9GEA5"/>
<dbReference type="GO" id="GO:0006508">
    <property type="term" value="P:proteolysis"/>
    <property type="evidence" value="ECO:0007669"/>
    <property type="project" value="UniProtKB-KW"/>
</dbReference>
<keyword evidence="6" id="KW-0720">Serine protease</keyword>
<dbReference type="HOGENOM" id="CLU_006842_7_6_1"/>
<feature type="compositionally biased region" description="Low complexity" evidence="9">
    <location>
        <begin position="71"/>
        <end position="88"/>
    </location>
</feature>
<dbReference type="Gene3D" id="2.40.10.10">
    <property type="entry name" value="Trypsin-like serine proteases"/>
    <property type="match status" value="1"/>
</dbReference>
<evidence type="ECO:0000256" key="2">
    <source>
        <dbReference type="ARBA" id="ARBA00022525"/>
    </source>
</evidence>
<evidence type="ECO:0000256" key="1">
    <source>
        <dbReference type="ARBA" id="ARBA00004613"/>
    </source>
</evidence>
<keyword evidence="8" id="KW-1015">Disulfide bond</keyword>
<comment type="subcellular location">
    <subcellularLocation>
        <location evidence="1">Secreted</location>
    </subcellularLocation>
</comment>
<dbReference type="CDD" id="cd00190">
    <property type="entry name" value="Tryp_SPc"/>
    <property type="match status" value="1"/>
</dbReference>
<evidence type="ECO:0000256" key="4">
    <source>
        <dbReference type="ARBA" id="ARBA00022729"/>
    </source>
</evidence>
<gene>
    <name evidence="12" type="primary">CHY1</name>
    <name evidence="12" type="ORF">DAPPUDRAFT_302564</name>
</gene>
<name>E9GEA5_DAPPU</name>
<dbReference type="Pfam" id="PF00089">
    <property type="entry name" value="Trypsin"/>
    <property type="match status" value="1"/>
</dbReference>